<dbReference type="PANTHER" id="PTHR42918:SF15">
    <property type="entry name" value="LYSINE--TRNA LIGASE, CHLOROPLASTIC_MITOCHONDRIAL"/>
    <property type="match status" value="1"/>
</dbReference>
<dbReference type="Pfam" id="PF01336">
    <property type="entry name" value="tRNA_anti-codon"/>
    <property type="match status" value="1"/>
</dbReference>
<dbReference type="GO" id="GO:0006430">
    <property type="term" value="P:lysyl-tRNA aminoacylation"/>
    <property type="evidence" value="ECO:0007669"/>
    <property type="project" value="TreeGrafter"/>
</dbReference>
<dbReference type="EMBL" id="PGGS01001891">
    <property type="protein sequence ID" value="PNG99950.1"/>
    <property type="molecule type" value="Genomic_DNA"/>
</dbReference>
<keyword evidence="3" id="KW-0436">Ligase</keyword>
<protein>
    <submittedName>
        <fullName evidence="3">Lysine--tRNA ligase</fullName>
    </submittedName>
</protein>
<keyword evidence="4" id="KW-1185">Reference proteome</keyword>
<dbReference type="SUPFAM" id="SSF50249">
    <property type="entry name" value="Nucleic acid-binding proteins"/>
    <property type="match status" value="1"/>
</dbReference>
<keyword evidence="1" id="KW-0547">Nucleotide-binding</keyword>
<dbReference type="InterPro" id="IPR004365">
    <property type="entry name" value="NA-bd_OB_tRNA"/>
</dbReference>
<dbReference type="Gene3D" id="2.40.50.140">
    <property type="entry name" value="Nucleic acid-binding proteins"/>
    <property type="match status" value="1"/>
</dbReference>
<dbReference type="OrthoDB" id="21243at2759"/>
<dbReference type="GO" id="GO:0004824">
    <property type="term" value="F:lysine-tRNA ligase activity"/>
    <property type="evidence" value="ECO:0007669"/>
    <property type="project" value="TreeGrafter"/>
</dbReference>
<sequence>VHDLRGQGQEPYAYRFDRTHYTQELQERYASLANGEVDEGAAVAVAGRVVAKRVMGKLAFVALRDDKGQIQVGAESWTRRSGFSSPPPP</sequence>
<name>A0A2J7ZI49_9CHLO</name>
<dbReference type="PANTHER" id="PTHR42918">
    <property type="entry name" value="LYSYL-TRNA SYNTHETASE"/>
    <property type="match status" value="1"/>
</dbReference>
<accession>A0A2J7ZI49</accession>
<proteinExistence type="predicted"/>
<gene>
    <name evidence="3" type="ORF">TSOC_014254</name>
</gene>
<evidence type="ECO:0000313" key="4">
    <source>
        <dbReference type="Proteomes" id="UP000236333"/>
    </source>
</evidence>
<comment type="caution">
    <text evidence="3">The sequence shown here is derived from an EMBL/GenBank/DDBJ whole genome shotgun (WGS) entry which is preliminary data.</text>
</comment>
<evidence type="ECO:0000259" key="2">
    <source>
        <dbReference type="Pfam" id="PF01336"/>
    </source>
</evidence>
<evidence type="ECO:0000256" key="1">
    <source>
        <dbReference type="ARBA" id="ARBA00022741"/>
    </source>
</evidence>
<evidence type="ECO:0000313" key="3">
    <source>
        <dbReference type="EMBL" id="PNG99950.1"/>
    </source>
</evidence>
<dbReference type="AlphaFoldDB" id="A0A2J7ZI49"/>
<dbReference type="GO" id="GO:0000049">
    <property type="term" value="F:tRNA binding"/>
    <property type="evidence" value="ECO:0007669"/>
    <property type="project" value="TreeGrafter"/>
</dbReference>
<organism evidence="3 4">
    <name type="scientific">Tetrabaena socialis</name>
    <dbReference type="NCBI Taxonomy" id="47790"/>
    <lineage>
        <taxon>Eukaryota</taxon>
        <taxon>Viridiplantae</taxon>
        <taxon>Chlorophyta</taxon>
        <taxon>core chlorophytes</taxon>
        <taxon>Chlorophyceae</taxon>
        <taxon>CS clade</taxon>
        <taxon>Chlamydomonadales</taxon>
        <taxon>Tetrabaenaceae</taxon>
        <taxon>Tetrabaena</taxon>
    </lineage>
</organism>
<dbReference type="GO" id="GO:0005829">
    <property type="term" value="C:cytosol"/>
    <property type="evidence" value="ECO:0007669"/>
    <property type="project" value="TreeGrafter"/>
</dbReference>
<feature type="domain" description="OB" evidence="2">
    <location>
        <begin position="43"/>
        <end position="72"/>
    </location>
</feature>
<feature type="non-terminal residue" evidence="3">
    <location>
        <position position="1"/>
    </location>
</feature>
<reference evidence="3 4" key="1">
    <citation type="journal article" date="2017" name="Mol. Biol. Evol.">
        <title>The 4-celled Tetrabaena socialis nuclear genome reveals the essential components for genetic control of cell number at the origin of multicellularity in the volvocine lineage.</title>
        <authorList>
            <person name="Featherston J."/>
            <person name="Arakaki Y."/>
            <person name="Hanschen E.R."/>
            <person name="Ferris P.J."/>
            <person name="Michod R.E."/>
            <person name="Olson B.J.S.C."/>
            <person name="Nozaki H."/>
            <person name="Durand P.M."/>
        </authorList>
    </citation>
    <scope>NUCLEOTIDE SEQUENCE [LARGE SCALE GENOMIC DNA]</scope>
    <source>
        <strain evidence="3 4">NIES-571</strain>
    </source>
</reference>
<dbReference type="Proteomes" id="UP000236333">
    <property type="component" value="Unassembled WGS sequence"/>
</dbReference>
<dbReference type="InterPro" id="IPR012340">
    <property type="entry name" value="NA-bd_OB-fold"/>
</dbReference>